<protein>
    <submittedName>
        <fullName evidence="4">Uncharacterized protein</fullName>
    </submittedName>
</protein>
<dbReference type="AlphaFoldDB" id="A0A1Y3UIZ7"/>
<name>A0A1Y3UIZ7_LIMRT</name>
<dbReference type="Proteomes" id="UP000587270">
    <property type="component" value="Unassembled WGS sequence"/>
</dbReference>
<evidence type="ECO:0000313" key="4">
    <source>
        <dbReference type="EMBL" id="OUN47118.1"/>
    </source>
</evidence>
<evidence type="ECO:0000313" key="3">
    <source>
        <dbReference type="EMBL" id="NME21888.1"/>
    </source>
</evidence>
<accession>A0A1Y3UIZ7</accession>
<feature type="coiled-coil region" evidence="1">
    <location>
        <begin position="67"/>
        <end position="102"/>
    </location>
</feature>
<keyword evidence="2" id="KW-1133">Transmembrane helix</keyword>
<feature type="transmembrane region" description="Helical" evidence="2">
    <location>
        <begin position="12"/>
        <end position="29"/>
    </location>
</feature>
<feature type="transmembrane region" description="Helical" evidence="2">
    <location>
        <begin position="45"/>
        <end position="63"/>
    </location>
</feature>
<evidence type="ECO:0000313" key="6">
    <source>
        <dbReference type="Proteomes" id="UP000587270"/>
    </source>
</evidence>
<reference evidence="5" key="1">
    <citation type="submission" date="2017-04" db="EMBL/GenBank/DDBJ databases">
        <title>Function of individual gut microbiota members based on whole genome sequencing of pure cultures obtained from chicken caecum.</title>
        <authorList>
            <person name="Medvecky M."/>
            <person name="Cejkova D."/>
            <person name="Polansky O."/>
            <person name="Karasova D."/>
            <person name="Kubasova T."/>
            <person name="Cizek A."/>
            <person name="Rychlik I."/>
        </authorList>
    </citation>
    <scope>NUCLEOTIDE SEQUENCE [LARGE SCALE GENOMIC DNA]</scope>
    <source>
        <strain evidence="5">An71</strain>
    </source>
</reference>
<proteinExistence type="predicted"/>
<sequence length="197" mass="23640">MKETVKTFYKKYQYYILIILLLFLVFAVWRHNKLWHWLTVNTGSVADWVGSVSIPVVLAYFSYQYTAQKDQREKEYLERQEREKEQKEKEEEKSAIQKLQLDLLTMMMYELPKNYNLSLYQHVLKNNLALIDAVRDKTLYYGNKDATESLFQQLKRVIDMARDDVLMNSNQLDFVEKTLRDSLSALEDMYYALDEKE</sequence>
<gene>
    <name evidence="4" type="ORF">B5G22_06785</name>
    <name evidence="3" type="ORF">HF865_04110</name>
</gene>
<keyword evidence="1" id="KW-0175">Coiled coil</keyword>
<dbReference type="Proteomes" id="UP000195868">
    <property type="component" value="Unassembled WGS sequence"/>
</dbReference>
<comment type="caution">
    <text evidence="4">The sequence shown here is derived from an EMBL/GenBank/DDBJ whole genome shotgun (WGS) entry which is preliminary data.</text>
</comment>
<reference evidence="4" key="2">
    <citation type="journal article" date="2018" name="BMC Genomics">
        <title>Whole genome sequencing and function prediction of 133 gut anaerobes isolated from chicken caecum in pure cultures.</title>
        <authorList>
            <person name="Medvecky M."/>
            <person name="Cejkova D."/>
            <person name="Polansky O."/>
            <person name="Karasova D."/>
            <person name="Kubasova T."/>
            <person name="Cizek A."/>
            <person name="Rychlik I."/>
        </authorList>
    </citation>
    <scope>NUCLEOTIDE SEQUENCE</scope>
    <source>
        <strain evidence="4">An71</strain>
    </source>
</reference>
<dbReference type="RefSeq" id="WP_087215253.1">
    <property type="nucleotide sequence ID" value="NZ_JABAFN010000010.1"/>
</dbReference>
<evidence type="ECO:0000313" key="5">
    <source>
        <dbReference type="Proteomes" id="UP000195868"/>
    </source>
</evidence>
<dbReference type="EMBL" id="JABAFN010000010">
    <property type="protein sequence ID" value="NME21888.1"/>
    <property type="molecule type" value="Genomic_DNA"/>
</dbReference>
<dbReference type="EMBL" id="NFHN01000024">
    <property type="protein sequence ID" value="OUN47118.1"/>
    <property type="molecule type" value="Genomic_DNA"/>
</dbReference>
<evidence type="ECO:0000256" key="2">
    <source>
        <dbReference type="SAM" id="Phobius"/>
    </source>
</evidence>
<evidence type="ECO:0000256" key="1">
    <source>
        <dbReference type="SAM" id="Coils"/>
    </source>
</evidence>
<keyword evidence="2" id="KW-0472">Membrane</keyword>
<reference evidence="3 6" key="3">
    <citation type="submission" date="2020-04" db="EMBL/GenBank/DDBJ databases">
        <authorList>
            <person name="Hitch T.C.A."/>
            <person name="Wylensek D."/>
            <person name="Clavel T."/>
        </authorList>
    </citation>
    <scope>NUCLEOTIDE SEQUENCE [LARGE SCALE GENOMIC DNA]</scope>
    <source>
        <strain evidence="3 6">WCA-386-APC-4I</strain>
    </source>
</reference>
<keyword evidence="2" id="KW-0812">Transmembrane</keyword>
<organism evidence="4 5">
    <name type="scientific">Limosilactobacillus reuteri</name>
    <name type="common">Lactobacillus reuteri</name>
    <dbReference type="NCBI Taxonomy" id="1598"/>
    <lineage>
        <taxon>Bacteria</taxon>
        <taxon>Bacillati</taxon>
        <taxon>Bacillota</taxon>
        <taxon>Bacilli</taxon>
        <taxon>Lactobacillales</taxon>
        <taxon>Lactobacillaceae</taxon>
        <taxon>Limosilactobacillus</taxon>
    </lineage>
</organism>